<feature type="chain" id="PRO_5041988879" evidence="2">
    <location>
        <begin position="19"/>
        <end position="72"/>
    </location>
</feature>
<protein>
    <submittedName>
        <fullName evidence="3">Uncharacterized protein</fullName>
    </submittedName>
</protein>
<gene>
    <name evidence="3" type="ORF">B0T19DRAFT_430380</name>
</gene>
<reference evidence="3" key="1">
    <citation type="journal article" date="2023" name="Mol. Phylogenet. Evol.">
        <title>Genome-scale phylogeny and comparative genomics of the fungal order Sordariales.</title>
        <authorList>
            <person name="Hensen N."/>
            <person name="Bonometti L."/>
            <person name="Westerberg I."/>
            <person name="Brannstrom I.O."/>
            <person name="Guillou S."/>
            <person name="Cros-Aarteil S."/>
            <person name="Calhoun S."/>
            <person name="Haridas S."/>
            <person name="Kuo A."/>
            <person name="Mondo S."/>
            <person name="Pangilinan J."/>
            <person name="Riley R."/>
            <person name="LaButti K."/>
            <person name="Andreopoulos B."/>
            <person name="Lipzen A."/>
            <person name="Chen C."/>
            <person name="Yan M."/>
            <person name="Daum C."/>
            <person name="Ng V."/>
            <person name="Clum A."/>
            <person name="Steindorff A."/>
            <person name="Ohm R.A."/>
            <person name="Martin F."/>
            <person name="Silar P."/>
            <person name="Natvig D.O."/>
            <person name="Lalanne C."/>
            <person name="Gautier V."/>
            <person name="Ament-Velasquez S.L."/>
            <person name="Kruys A."/>
            <person name="Hutchinson M.I."/>
            <person name="Powell A.J."/>
            <person name="Barry K."/>
            <person name="Miller A.N."/>
            <person name="Grigoriev I.V."/>
            <person name="Debuchy R."/>
            <person name="Gladieux P."/>
            <person name="Hiltunen Thoren M."/>
            <person name="Johannesson H."/>
        </authorList>
    </citation>
    <scope>NUCLEOTIDE SEQUENCE</scope>
    <source>
        <strain evidence="3">SMH4131-1</strain>
    </source>
</reference>
<feature type="signal peptide" evidence="2">
    <location>
        <begin position="1"/>
        <end position="18"/>
    </location>
</feature>
<keyword evidence="1" id="KW-1133">Transmembrane helix</keyword>
<keyword evidence="1" id="KW-0472">Membrane</keyword>
<reference evidence="3" key="2">
    <citation type="submission" date="2023-06" db="EMBL/GenBank/DDBJ databases">
        <authorList>
            <consortium name="Lawrence Berkeley National Laboratory"/>
            <person name="Haridas S."/>
            <person name="Hensen N."/>
            <person name="Bonometti L."/>
            <person name="Westerberg I."/>
            <person name="Brannstrom I.O."/>
            <person name="Guillou S."/>
            <person name="Cros-Aarteil S."/>
            <person name="Calhoun S."/>
            <person name="Kuo A."/>
            <person name="Mondo S."/>
            <person name="Pangilinan J."/>
            <person name="Riley R."/>
            <person name="Labutti K."/>
            <person name="Andreopoulos B."/>
            <person name="Lipzen A."/>
            <person name="Chen C."/>
            <person name="Yanf M."/>
            <person name="Daum C."/>
            <person name="Ng V."/>
            <person name="Clum A."/>
            <person name="Steindorff A."/>
            <person name="Ohm R."/>
            <person name="Martin F."/>
            <person name="Silar P."/>
            <person name="Natvig D."/>
            <person name="Lalanne C."/>
            <person name="Gautier V."/>
            <person name="Ament-Velasquez S.L."/>
            <person name="Kruys A."/>
            <person name="Hutchinson M.I."/>
            <person name="Powell A.J."/>
            <person name="Barry K."/>
            <person name="Miller A.N."/>
            <person name="Grigoriev I.V."/>
            <person name="Debuchy R."/>
            <person name="Gladieux P."/>
            <person name="Thoren M.H."/>
            <person name="Johannesson H."/>
        </authorList>
    </citation>
    <scope>NUCLEOTIDE SEQUENCE</scope>
    <source>
        <strain evidence="3">SMH4131-1</strain>
    </source>
</reference>
<evidence type="ECO:0000256" key="2">
    <source>
        <dbReference type="SAM" id="SignalP"/>
    </source>
</evidence>
<keyword evidence="1" id="KW-0812">Transmembrane</keyword>
<keyword evidence="4" id="KW-1185">Reference proteome</keyword>
<feature type="transmembrane region" description="Helical" evidence="1">
    <location>
        <begin position="28"/>
        <end position="47"/>
    </location>
</feature>
<sequence length="72" mass="8059">MVVVLLVVVCWGTGNINGMKPADVWFELVIVFHASIFGLPEVMLGWLEMPRVEIIRQIFDISSLKCLIINSG</sequence>
<keyword evidence="2" id="KW-0732">Signal</keyword>
<evidence type="ECO:0000313" key="4">
    <source>
        <dbReference type="Proteomes" id="UP001286456"/>
    </source>
</evidence>
<organism evidence="3 4">
    <name type="scientific">Cercophora scortea</name>
    <dbReference type="NCBI Taxonomy" id="314031"/>
    <lineage>
        <taxon>Eukaryota</taxon>
        <taxon>Fungi</taxon>
        <taxon>Dikarya</taxon>
        <taxon>Ascomycota</taxon>
        <taxon>Pezizomycotina</taxon>
        <taxon>Sordariomycetes</taxon>
        <taxon>Sordariomycetidae</taxon>
        <taxon>Sordariales</taxon>
        <taxon>Lasiosphaeriaceae</taxon>
        <taxon>Cercophora</taxon>
    </lineage>
</organism>
<dbReference type="AlphaFoldDB" id="A0AAE0IAL2"/>
<dbReference type="Proteomes" id="UP001286456">
    <property type="component" value="Unassembled WGS sequence"/>
</dbReference>
<comment type="caution">
    <text evidence="3">The sequence shown here is derived from an EMBL/GenBank/DDBJ whole genome shotgun (WGS) entry which is preliminary data.</text>
</comment>
<dbReference type="EMBL" id="JAUEPO010000005">
    <property type="protein sequence ID" value="KAK3320751.1"/>
    <property type="molecule type" value="Genomic_DNA"/>
</dbReference>
<name>A0AAE0IAL2_9PEZI</name>
<proteinExistence type="predicted"/>
<evidence type="ECO:0000256" key="1">
    <source>
        <dbReference type="SAM" id="Phobius"/>
    </source>
</evidence>
<accession>A0AAE0IAL2</accession>
<evidence type="ECO:0000313" key="3">
    <source>
        <dbReference type="EMBL" id="KAK3320751.1"/>
    </source>
</evidence>